<feature type="compositionally biased region" description="Low complexity" evidence="1">
    <location>
        <begin position="18"/>
        <end position="33"/>
    </location>
</feature>
<evidence type="ECO:0000313" key="2">
    <source>
        <dbReference type="EMBL" id="TCP40192.1"/>
    </source>
</evidence>
<sequence>MPPALRVETRAALDRLQGTPAADPTPAAPTGDTLAEPTTRAGLVLFHPFLVLLFQRLDLLDDARRIRPGARLTARAALRALADPMPGPARLTDPIERVLLGLPRGWVHPGTPDPAPPAPDLTDSLTRAVIDRWGALGQTAPEGLRETFVRRTGTLTETDTGPRLAVDPGPFDMLLDRLPWGLSTVALPWMALPLTVEWR</sequence>
<dbReference type="EMBL" id="SLXP01000008">
    <property type="protein sequence ID" value="TCP40192.1"/>
    <property type="molecule type" value="Genomic_DNA"/>
</dbReference>
<evidence type="ECO:0000256" key="1">
    <source>
        <dbReference type="SAM" id="MobiDB-lite"/>
    </source>
</evidence>
<protein>
    <submittedName>
        <fullName evidence="2">Uncharacterized protein</fullName>
    </submittedName>
</protein>
<gene>
    <name evidence="2" type="ORF">EV662_10866</name>
</gene>
<dbReference type="Pfam" id="PF19268">
    <property type="entry name" value="CIS_TMP"/>
    <property type="match status" value="1"/>
</dbReference>
<name>A0A4R2PVQ7_9RHOB</name>
<keyword evidence="3" id="KW-1185">Reference proteome</keyword>
<accession>A0A4R2PVQ7</accession>
<dbReference type="InterPro" id="IPR045538">
    <property type="entry name" value="CIS_TMP"/>
</dbReference>
<feature type="region of interest" description="Disordered" evidence="1">
    <location>
        <begin position="14"/>
        <end position="35"/>
    </location>
</feature>
<dbReference type="AlphaFoldDB" id="A0A4R2PVQ7"/>
<dbReference type="Proteomes" id="UP000294835">
    <property type="component" value="Unassembled WGS sequence"/>
</dbReference>
<reference evidence="2 3" key="1">
    <citation type="submission" date="2019-03" db="EMBL/GenBank/DDBJ databases">
        <title>Genomic Encyclopedia of Type Strains, Phase IV (KMG-IV): sequencing the most valuable type-strain genomes for metagenomic binning, comparative biology and taxonomic classification.</title>
        <authorList>
            <person name="Goeker M."/>
        </authorList>
    </citation>
    <scope>NUCLEOTIDE SEQUENCE [LARGE SCALE GENOMIC DNA]</scope>
    <source>
        <strain evidence="2 3">DSM 18063</strain>
    </source>
</reference>
<proteinExistence type="predicted"/>
<comment type="caution">
    <text evidence="2">The sequence shown here is derived from an EMBL/GenBank/DDBJ whole genome shotgun (WGS) entry which is preliminary data.</text>
</comment>
<evidence type="ECO:0000313" key="3">
    <source>
        <dbReference type="Proteomes" id="UP000294835"/>
    </source>
</evidence>
<organism evidence="2 3">
    <name type="scientific">Rhodovulum marinum</name>
    <dbReference type="NCBI Taxonomy" id="320662"/>
    <lineage>
        <taxon>Bacteria</taxon>
        <taxon>Pseudomonadati</taxon>
        <taxon>Pseudomonadota</taxon>
        <taxon>Alphaproteobacteria</taxon>
        <taxon>Rhodobacterales</taxon>
        <taxon>Paracoccaceae</taxon>
        <taxon>Rhodovulum</taxon>
    </lineage>
</organism>